<evidence type="ECO:0000313" key="2">
    <source>
        <dbReference type="Proteomes" id="UP000070355"/>
    </source>
</evidence>
<organism evidence="1 2">
    <name type="scientific">Gemella haemolysans</name>
    <dbReference type="NCBI Taxonomy" id="1379"/>
    <lineage>
        <taxon>Bacteria</taxon>
        <taxon>Bacillati</taxon>
        <taxon>Bacillota</taxon>
        <taxon>Bacilli</taxon>
        <taxon>Bacillales</taxon>
        <taxon>Gemellaceae</taxon>
        <taxon>Gemella</taxon>
    </lineage>
</organism>
<evidence type="ECO:0000313" key="1">
    <source>
        <dbReference type="EMBL" id="KXB60320.1"/>
    </source>
</evidence>
<gene>
    <name evidence="1" type="ORF">HMPREF3186_00817</name>
</gene>
<dbReference type="SUPFAM" id="SSF82282">
    <property type="entry name" value="Homocysteine S-methyltransferase"/>
    <property type="match status" value="1"/>
</dbReference>
<protein>
    <recommendedName>
        <fullName evidence="3">Hcy-binding domain-containing protein</fullName>
    </recommendedName>
</protein>
<name>A0A133ZY44_9BACL</name>
<reference evidence="2" key="1">
    <citation type="submission" date="2016-01" db="EMBL/GenBank/DDBJ databases">
        <authorList>
            <person name="Mitreva M."/>
            <person name="Pepin K.H."/>
            <person name="Mihindukulasuriya K.A."/>
            <person name="Fulton R."/>
            <person name="Fronick C."/>
            <person name="O'Laughlin M."/>
            <person name="Miner T."/>
            <person name="Herter B."/>
            <person name="Rosa B.A."/>
            <person name="Cordes M."/>
            <person name="Tomlinson C."/>
            <person name="Wollam A."/>
            <person name="Palsikar V.B."/>
            <person name="Mardis E.R."/>
            <person name="Wilson R.K."/>
        </authorList>
    </citation>
    <scope>NUCLEOTIDE SEQUENCE [LARGE SCALE GENOMIC DNA]</scope>
    <source>
        <strain evidence="2">DNF01167</strain>
    </source>
</reference>
<dbReference type="EMBL" id="LSDC01000057">
    <property type="protein sequence ID" value="KXB60320.1"/>
    <property type="molecule type" value="Genomic_DNA"/>
</dbReference>
<evidence type="ECO:0008006" key="3">
    <source>
        <dbReference type="Google" id="ProtNLM"/>
    </source>
</evidence>
<comment type="caution">
    <text evidence="1">The sequence shown here is derived from an EMBL/GenBank/DDBJ whole genome shotgun (WGS) entry which is preliminary data.</text>
</comment>
<proteinExistence type="predicted"/>
<dbReference type="AlphaFoldDB" id="A0A133ZY44"/>
<accession>A0A133ZY44</accession>
<dbReference type="PATRIC" id="fig|1379.3.peg.799"/>
<dbReference type="Proteomes" id="UP000070355">
    <property type="component" value="Unassembled WGS sequence"/>
</dbReference>
<dbReference type="InterPro" id="IPR036589">
    <property type="entry name" value="HCY_dom_sf"/>
</dbReference>
<sequence>MSYSKDISSTDSLDWYEKGCSMIGGCCTTKDDIKILSEVLSENCYK</sequence>